<accession>A0A1I8BU02</accession>
<dbReference type="OMA" id="PINEKAR"/>
<evidence type="ECO:0000313" key="1">
    <source>
        <dbReference type="Proteomes" id="UP000095281"/>
    </source>
</evidence>
<sequence>MNAIWATGNLGFGAGIAATEVGLCVGISATNIVLDCIIAAKNAGKAGTRAVYSCEQAIEQVIFNAIGATSEFVQHPTQKMTEHANTTIDFLNAVTDKVFRLEPAVERPDSTLMERVKMLAMRIGGAVKECASTFVFDPVCYTVAIVVQQLGKCLILIEYMRNGRDWTYNKISNATTATIALCREVQTQAIRVGTTPGDVLLGIIRHCSTRLNELLGNMSDRGSELLTSGLQHRVQSIIVWCQRMCEAFAKARSIEQVKFELFDEVKVRVTDMMTYMITN</sequence>
<proteinExistence type="predicted"/>
<protein>
    <submittedName>
        <fullName evidence="2">Helo_like_N domain-containing protein</fullName>
    </submittedName>
</protein>
<reference evidence="2" key="1">
    <citation type="submission" date="2016-11" db="UniProtKB">
        <authorList>
            <consortium name="WormBaseParasite"/>
        </authorList>
    </citation>
    <scope>IDENTIFICATION</scope>
</reference>
<dbReference type="AlphaFoldDB" id="A0A1I8BU02"/>
<dbReference type="WBParaSite" id="MhA1_Contig595.frz3.gene6">
    <property type="protein sequence ID" value="MhA1_Contig595.frz3.gene6"/>
    <property type="gene ID" value="MhA1_Contig595.frz3.gene6"/>
</dbReference>
<keyword evidence="1" id="KW-1185">Reference proteome</keyword>
<name>A0A1I8BU02_MELHA</name>
<dbReference type="Proteomes" id="UP000095281">
    <property type="component" value="Unplaced"/>
</dbReference>
<organism evidence="1 2">
    <name type="scientific">Meloidogyne hapla</name>
    <name type="common">Root-knot nematode worm</name>
    <dbReference type="NCBI Taxonomy" id="6305"/>
    <lineage>
        <taxon>Eukaryota</taxon>
        <taxon>Metazoa</taxon>
        <taxon>Ecdysozoa</taxon>
        <taxon>Nematoda</taxon>
        <taxon>Chromadorea</taxon>
        <taxon>Rhabditida</taxon>
        <taxon>Tylenchina</taxon>
        <taxon>Tylenchomorpha</taxon>
        <taxon>Tylenchoidea</taxon>
        <taxon>Meloidogynidae</taxon>
        <taxon>Meloidogyninae</taxon>
        <taxon>Meloidogyne</taxon>
    </lineage>
</organism>
<evidence type="ECO:0000313" key="2">
    <source>
        <dbReference type="WBParaSite" id="MhA1_Contig595.frz3.gene6"/>
    </source>
</evidence>